<dbReference type="InterPro" id="IPR038729">
    <property type="entry name" value="Rad50/SbcC_AAA"/>
</dbReference>
<accession>A0A9D1JRW3</accession>
<reference evidence="3" key="1">
    <citation type="submission" date="2020-10" db="EMBL/GenBank/DDBJ databases">
        <authorList>
            <person name="Gilroy R."/>
        </authorList>
    </citation>
    <scope>NUCLEOTIDE SEQUENCE</scope>
    <source>
        <strain evidence="3">CHK178-757</strain>
    </source>
</reference>
<sequence length="422" mass="48431">MKIKKAIIENFKGIEHCEIEFGPDFNLLIGDNGVGKTSVLEALSVGLGGFIAGIGDVKTKHFTKDEIRIILENTGDGSYNRRYMTPVSVKCCVELEDQSVEWVRRKNSLTSSRSTVEPRTICKIAEKMANEPGHILPIISYQSTARMWMQKKESSENIFSGKFYRTVGYENCLEEASNIKMLMNWIRHMEKLEWRTKKNIAEYRGVMACVLKFMRIMEDEEILGVQYDDQSDELVFVTKSESLPIRALSSGYQSLIWMVLDIAYRMALLNPDLKSHIADVPGIIMVDELDMHLHPKWQWNVIQALRNTFPNVQFIAATHSPIIISSCKDETLIRINKAHEIVYDKTPYGMDINETLSMYQDSRAMAQNVEKLLECFYHCIDNDEFESAETYLQQLIDQLGENHPKVTGAKVTLNFEKMPLEE</sequence>
<name>A0A9D1JRW3_9FIRM</name>
<feature type="domain" description="Rad50/SbcC-type AAA" evidence="2">
    <location>
        <begin position="8"/>
        <end position="184"/>
    </location>
</feature>
<evidence type="ECO:0000259" key="1">
    <source>
        <dbReference type="Pfam" id="PF13304"/>
    </source>
</evidence>
<dbReference type="AlphaFoldDB" id="A0A9D1JRW3"/>
<dbReference type="PANTHER" id="PTHR43581">
    <property type="entry name" value="ATP/GTP PHOSPHATASE"/>
    <property type="match status" value="1"/>
</dbReference>
<dbReference type="Proteomes" id="UP000823927">
    <property type="component" value="Unassembled WGS sequence"/>
</dbReference>
<dbReference type="Pfam" id="PF13476">
    <property type="entry name" value="AAA_23"/>
    <property type="match status" value="1"/>
</dbReference>
<organism evidence="3 4">
    <name type="scientific">Candidatus Scybalocola faecigallinarum</name>
    <dbReference type="NCBI Taxonomy" id="2840941"/>
    <lineage>
        <taxon>Bacteria</taxon>
        <taxon>Bacillati</taxon>
        <taxon>Bacillota</taxon>
        <taxon>Clostridia</taxon>
        <taxon>Lachnospirales</taxon>
        <taxon>Lachnospiraceae</taxon>
        <taxon>Lachnospiraceae incertae sedis</taxon>
        <taxon>Candidatus Scybalocola (ex Gilroy et al. 2021)</taxon>
    </lineage>
</organism>
<evidence type="ECO:0000313" key="4">
    <source>
        <dbReference type="Proteomes" id="UP000823927"/>
    </source>
</evidence>
<dbReference type="GO" id="GO:0016887">
    <property type="term" value="F:ATP hydrolysis activity"/>
    <property type="evidence" value="ECO:0007669"/>
    <property type="project" value="InterPro"/>
</dbReference>
<dbReference type="InterPro" id="IPR027417">
    <property type="entry name" value="P-loop_NTPase"/>
</dbReference>
<evidence type="ECO:0000313" key="3">
    <source>
        <dbReference type="EMBL" id="HIS48583.1"/>
    </source>
</evidence>
<evidence type="ECO:0000259" key="2">
    <source>
        <dbReference type="Pfam" id="PF13476"/>
    </source>
</evidence>
<proteinExistence type="predicted"/>
<dbReference type="InterPro" id="IPR003959">
    <property type="entry name" value="ATPase_AAA_core"/>
</dbReference>
<reference evidence="3" key="2">
    <citation type="journal article" date="2021" name="PeerJ">
        <title>Extensive microbial diversity within the chicken gut microbiome revealed by metagenomics and culture.</title>
        <authorList>
            <person name="Gilroy R."/>
            <person name="Ravi A."/>
            <person name="Getino M."/>
            <person name="Pursley I."/>
            <person name="Horton D.L."/>
            <person name="Alikhan N.F."/>
            <person name="Baker D."/>
            <person name="Gharbi K."/>
            <person name="Hall N."/>
            <person name="Watson M."/>
            <person name="Adriaenssens E.M."/>
            <person name="Foster-Nyarko E."/>
            <person name="Jarju S."/>
            <person name="Secka A."/>
            <person name="Antonio M."/>
            <person name="Oren A."/>
            <person name="Chaudhuri R.R."/>
            <person name="La Ragione R."/>
            <person name="Hildebrand F."/>
            <person name="Pallen M.J."/>
        </authorList>
    </citation>
    <scope>NUCLEOTIDE SEQUENCE</scope>
    <source>
        <strain evidence="3">CHK178-757</strain>
    </source>
</reference>
<dbReference type="Gene3D" id="3.40.50.300">
    <property type="entry name" value="P-loop containing nucleotide triphosphate hydrolases"/>
    <property type="match status" value="1"/>
</dbReference>
<protein>
    <submittedName>
        <fullName evidence="3">AAA family ATPase</fullName>
    </submittedName>
</protein>
<dbReference type="InterPro" id="IPR051396">
    <property type="entry name" value="Bact_Antivir_Def_Nuclease"/>
</dbReference>
<dbReference type="Pfam" id="PF13304">
    <property type="entry name" value="AAA_21"/>
    <property type="match status" value="1"/>
</dbReference>
<comment type="caution">
    <text evidence="3">The sequence shown here is derived from an EMBL/GenBank/DDBJ whole genome shotgun (WGS) entry which is preliminary data.</text>
</comment>
<gene>
    <name evidence="3" type="ORF">IAB46_13730</name>
</gene>
<dbReference type="GO" id="GO:0006302">
    <property type="term" value="P:double-strand break repair"/>
    <property type="evidence" value="ECO:0007669"/>
    <property type="project" value="InterPro"/>
</dbReference>
<dbReference type="SUPFAM" id="SSF52540">
    <property type="entry name" value="P-loop containing nucleoside triphosphate hydrolases"/>
    <property type="match status" value="1"/>
</dbReference>
<feature type="domain" description="ATPase AAA-type core" evidence="1">
    <location>
        <begin position="241"/>
        <end position="325"/>
    </location>
</feature>
<dbReference type="PANTHER" id="PTHR43581:SF2">
    <property type="entry name" value="EXCINUCLEASE ATPASE SUBUNIT"/>
    <property type="match status" value="1"/>
</dbReference>
<dbReference type="EMBL" id="DVIT01000059">
    <property type="protein sequence ID" value="HIS48583.1"/>
    <property type="molecule type" value="Genomic_DNA"/>
</dbReference>